<name>A0ABN2NJ34_9MICO</name>
<evidence type="ECO:0008006" key="3">
    <source>
        <dbReference type="Google" id="ProtNLM"/>
    </source>
</evidence>
<keyword evidence="2" id="KW-1185">Reference proteome</keyword>
<protein>
    <recommendedName>
        <fullName evidence="3">HNH endonuclease</fullName>
    </recommendedName>
</protein>
<accession>A0ABN2NJ34</accession>
<comment type="caution">
    <text evidence="1">The sequence shown here is derived from an EMBL/GenBank/DDBJ whole genome shotgun (WGS) entry which is preliminary data.</text>
</comment>
<evidence type="ECO:0000313" key="2">
    <source>
        <dbReference type="Proteomes" id="UP001501094"/>
    </source>
</evidence>
<sequence>MIVTPAHVTGGPPCFRGSESNLTAVPGTIGSRRGGPGVAGAPTLPGVEKIALVSAAMHRAKADARAAHVTVGELRNLPGGRVEIDCSCGMVLTNGPDWSLDEHIRLHRAEARYLAVSRVAPPGMPRLIEVGADRLPR</sequence>
<organism evidence="1 2">
    <name type="scientific">Myceligenerans crystallogenes</name>
    <dbReference type="NCBI Taxonomy" id="316335"/>
    <lineage>
        <taxon>Bacteria</taxon>
        <taxon>Bacillati</taxon>
        <taxon>Actinomycetota</taxon>
        <taxon>Actinomycetes</taxon>
        <taxon>Micrococcales</taxon>
        <taxon>Promicromonosporaceae</taxon>
        <taxon>Myceligenerans</taxon>
    </lineage>
</organism>
<dbReference type="Proteomes" id="UP001501094">
    <property type="component" value="Unassembled WGS sequence"/>
</dbReference>
<evidence type="ECO:0000313" key="1">
    <source>
        <dbReference type="EMBL" id="GAA1871513.1"/>
    </source>
</evidence>
<dbReference type="EMBL" id="BAAANL010000007">
    <property type="protein sequence ID" value="GAA1871513.1"/>
    <property type="molecule type" value="Genomic_DNA"/>
</dbReference>
<reference evidence="2" key="1">
    <citation type="journal article" date="2019" name="Int. J. Syst. Evol. Microbiol.">
        <title>The Global Catalogue of Microorganisms (GCM) 10K type strain sequencing project: providing services to taxonomists for standard genome sequencing and annotation.</title>
        <authorList>
            <consortium name="The Broad Institute Genomics Platform"/>
            <consortium name="The Broad Institute Genome Sequencing Center for Infectious Disease"/>
            <person name="Wu L."/>
            <person name="Ma J."/>
        </authorList>
    </citation>
    <scope>NUCLEOTIDE SEQUENCE [LARGE SCALE GENOMIC DNA]</scope>
    <source>
        <strain evidence="2">JCM 14326</strain>
    </source>
</reference>
<proteinExistence type="predicted"/>
<gene>
    <name evidence="1" type="ORF">GCM10009751_33420</name>
</gene>